<dbReference type="CDD" id="cd02230">
    <property type="entry name" value="cupin_HP0902-like"/>
    <property type="match status" value="1"/>
</dbReference>
<dbReference type="Gene3D" id="2.60.120.10">
    <property type="entry name" value="Jelly Rolls"/>
    <property type="match status" value="1"/>
</dbReference>
<gene>
    <name evidence="1" type="ORF">SAMN05192584_106278</name>
</gene>
<dbReference type="SUPFAM" id="SSF51182">
    <property type="entry name" value="RmlC-like cupins"/>
    <property type="match status" value="1"/>
</dbReference>
<name>A0A1I4A442_9ACTN</name>
<dbReference type="InterPro" id="IPR014710">
    <property type="entry name" value="RmlC-like_jellyroll"/>
</dbReference>
<organism evidence="1 2">
    <name type="scientific">Streptomyces pini</name>
    <dbReference type="NCBI Taxonomy" id="1520580"/>
    <lineage>
        <taxon>Bacteria</taxon>
        <taxon>Bacillati</taxon>
        <taxon>Actinomycetota</taxon>
        <taxon>Actinomycetes</taxon>
        <taxon>Kitasatosporales</taxon>
        <taxon>Streptomycetaceae</taxon>
        <taxon>Streptomyces</taxon>
    </lineage>
</organism>
<evidence type="ECO:0000313" key="1">
    <source>
        <dbReference type="EMBL" id="SFK50721.1"/>
    </source>
</evidence>
<sequence>MITPQGGPEPDREKHPAGEVAGLKAQGEWLLAEAGAAGSGRKAQTVVKVPGLSVTLMALASGHGLAEHQAPGAATLLCLAGRVTLSTVEREWELGPEDLIAIPAERHRLTADTDALVLLTVRLD</sequence>
<dbReference type="AlphaFoldDB" id="A0A1I4A442"/>
<dbReference type="PANTHER" id="PTHR37694">
    <property type="entry name" value="SLR8022 PROTEIN"/>
    <property type="match status" value="1"/>
</dbReference>
<dbReference type="EMBL" id="FOSG01000006">
    <property type="protein sequence ID" value="SFK50721.1"/>
    <property type="molecule type" value="Genomic_DNA"/>
</dbReference>
<evidence type="ECO:0000313" key="2">
    <source>
        <dbReference type="Proteomes" id="UP000198928"/>
    </source>
</evidence>
<reference evidence="2" key="1">
    <citation type="submission" date="2016-10" db="EMBL/GenBank/DDBJ databases">
        <authorList>
            <person name="Varghese N."/>
            <person name="Submissions S."/>
        </authorList>
    </citation>
    <scope>NUCLEOTIDE SEQUENCE [LARGE SCALE GENOMIC DNA]</scope>
    <source>
        <strain evidence="2">PL19</strain>
    </source>
</reference>
<dbReference type="Proteomes" id="UP000198928">
    <property type="component" value="Unassembled WGS sequence"/>
</dbReference>
<dbReference type="InterPro" id="IPR011051">
    <property type="entry name" value="RmlC_Cupin_sf"/>
</dbReference>
<proteinExistence type="predicted"/>
<protein>
    <recommendedName>
        <fullName evidence="3">Cupin domain protein</fullName>
    </recommendedName>
</protein>
<keyword evidence="2" id="KW-1185">Reference proteome</keyword>
<dbReference type="RefSeq" id="WP_245793550.1">
    <property type="nucleotide sequence ID" value="NZ_FOSG01000006.1"/>
</dbReference>
<evidence type="ECO:0008006" key="3">
    <source>
        <dbReference type="Google" id="ProtNLM"/>
    </source>
</evidence>
<accession>A0A1I4A442</accession>
<dbReference type="PANTHER" id="PTHR37694:SF1">
    <property type="entry name" value="SLR8022 PROTEIN"/>
    <property type="match status" value="1"/>
</dbReference>